<gene>
    <name evidence="5" type="ordered locus">BPUM_1821</name>
</gene>
<dbReference type="AlphaFoldDB" id="A8FE25"/>
<dbReference type="InterPro" id="IPR051531">
    <property type="entry name" value="N-acetyltransferase"/>
</dbReference>
<evidence type="ECO:0000256" key="2">
    <source>
        <dbReference type="ARBA" id="ARBA00023315"/>
    </source>
</evidence>
<dbReference type="Gene3D" id="3.40.630.30">
    <property type="match status" value="1"/>
</dbReference>
<dbReference type="GO" id="GO:0005737">
    <property type="term" value="C:cytoplasm"/>
    <property type="evidence" value="ECO:0007669"/>
    <property type="project" value="TreeGrafter"/>
</dbReference>
<dbReference type="eggNOG" id="COG1670">
    <property type="taxonomic scope" value="Bacteria"/>
</dbReference>
<comment type="similarity">
    <text evidence="3">Belongs to the acetyltransferase family. RimJ subfamily.</text>
</comment>
<dbReference type="GeneID" id="5621083"/>
<evidence type="ECO:0000313" key="5">
    <source>
        <dbReference type="EMBL" id="ABV62492.1"/>
    </source>
</evidence>
<dbReference type="EMBL" id="CP000813">
    <property type="protein sequence ID" value="ABV62492.1"/>
    <property type="molecule type" value="Genomic_DNA"/>
</dbReference>
<dbReference type="Proteomes" id="UP000001355">
    <property type="component" value="Chromosome"/>
</dbReference>
<dbReference type="InterPro" id="IPR016181">
    <property type="entry name" value="Acyl_CoA_acyltransferase"/>
</dbReference>
<dbReference type="OrthoDB" id="9795206at2"/>
<dbReference type="InterPro" id="IPR000182">
    <property type="entry name" value="GNAT_dom"/>
</dbReference>
<sequence length="186" mass="21572">MENINLSIYLRDFIEDDAEALTTLEYENRDFFQPFTSLRQEHFYTIPEQLKRIQMYQKGRKNDETYAKGIFHRETNQLIGSITLSGIVRDVIQSAWLGYGLDQNQNGKGYTTQAIALMLDEAFQKLDLHRIEAGVQPHNRGSIRVLEKAGFQKEGLSRQNVKINGEWKDHYLFAILSTDERPSILS</sequence>
<keyword evidence="6" id="KW-1185">Reference proteome</keyword>
<organism evidence="5 6">
    <name type="scientific">Bacillus pumilus (strain SAFR-032)</name>
    <dbReference type="NCBI Taxonomy" id="315750"/>
    <lineage>
        <taxon>Bacteria</taxon>
        <taxon>Bacillati</taxon>
        <taxon>Bacillota</taxon>
        <taxon>Bacilli</taxon>
        <taxon>Bacillales</taxon>
        <taxon>Bacillaceae</taxon>
        <taxon>Bacillus</taxon>
    </lineage>
</organism>
<evidence type="ECO:0000256" key="3">
    <source>
        <dbReference type="ARBA" id="ARBA00038502"/>
    </source>
</evidence>
<feature type="domain" description="N-acetyltransferase" evidence="4">
    <location>
        <begin position="8"/>
        <end position="182"/>
    </location>
</feature>
<evidence type="ECO:0000259" key="4">
    <source>
        <dbReference type="PROSITE" id="PS51186"/>
    </source>
</evidence>
<accession>A8FE25</accession>
<name>A8FE25_BACP2</name>
<dbReference type="SUPFAM" id="SSF55729">
    <property type="entry name" value="Acyl-CoA N-acyltransferases (Nat)"/>
    <property type="match status" value="1"/>
</dbReference>
<reference evidence="5 6" key="1">
    <citation type="journal article" date="2007" name="PLoS ONE">
        <title>Paradoxical DNA repair and peroxide resistance gene conservation in Bacillus pumilus SAFR-032.</title>
        <authorList>
            <person name="Gioia J."/>
            <person name="Yerrapragada S."/>
            <person name="Qin X."/>
            <person name="Jiang H."/>
            <person name="Igboeli O.C."/>
            <person name="Muzny D."/>
            <person name="Dugan-Rocha S."/>
            <person name="Ding Y."/>
            <person name="Hawes A."/>
            <person name="Liu W."/>
            <person name="Perez L."/>
            <person name="Kovar C."/>
            <person name="Dinh H."/>
            <person name="Lee S."/>
            <person name="Nazareth L."/>
            <person name="Blyth P."/>
            <person name="Holder M."/>
            <person name="Buhay C."/>
            <person name="Tirumalai M.R."/>
            <person name="Liu Y."/>
            <person name="Dasgupta I."/>
            <person name="Bokhetache L."/>
            <person name="Fujita M."/>
            <person name="Karouia F."/>
            <person name="Eswara Moorthy P."/>
            <person name="Siefert J."/>
            <person name="Uzman A."/>
            <person name="Buzumbo P."/>
            <person name="Verma A."/>
            <person name="Zwiya H."/>
            <person name="McWilliams B.D."/>
            <person name="Olowu A."/>
            <person name="Clinkenbeard K.D."/>
            <person name="Newcombe D."/>
            <person name="Golebiewski L."/>
            <person name="Petrosino J.F."/>
            <person name="Nicholson W.L."/>
            <person name="Fox G.E."/>
            <person name="Venkateswaran K."/>
            <person name="Highlander S.K."/>
            <person name="Weinstock G.M."/>
        </authorList>
    </citation>
    <scope>NUCLEOTIDE SEQUENCE [LARGE SCALE GENOMIC DNA]</scope>
    <source>
        <strain evidence="5 6">SAFR-032</strain>
    </source>
</reference>
<dbReference type="HOGENOM" id="CLU_013985_40_1_9"/>
<reference evidence="5 6" key="3">
    <citation type="journal article" date="2013" name="PLoS ONE">
        <title>Candidate genes that may be responsible for the unusual resistances exhibited by Bacillus pumilus SAFR-032 spores.</title>
        <authorList>
            <person name="Tirumalai M.R."/>
            <person name="Rastogi R."/>
            <person name="Zamani N."/>
            <person name="O'Bryant Williams E."/>
            <person name="Allen S."/>
            <person name="Diouf F."/>
            <person name="Kwende S."/>
            <person name="Weinstock G.M."/>
            <person name="Venkateswaran K.J."/>
            <person name="Fox G.E."/>
        </authorList>
    </citation>
    <scope>NUCLEOTIDE SEQUENCE [LARGE SCALE GENOMIC DNA]</scope>
    <source>
        <strain evidence="5 6">SAFR-032</strain>
    </source>
</reference>
<protein>
    <submittedName>
        <fullName evidence="5">Alanine acetyltransferase</fullName>
    </submittedName>
</protein>
<dbReference type="RefSeq" id="WP_012010217.1">
    <property type="nucleotide sequence ID" value="NC_009848.4"/>
</dbReference>
<dbReference type="GO" id="GO:0008999">
    <property type="term" value="F:protein-N-terminal-alanine acetyltransferase activity"/>
    <property type="evidence" value="ECO:0007669"/>
    <property type="project" value="TreeGrafter"/>
</dbReference>
<reference evidence="5 6" key="2">
    <citation type="journal article" date="2013" name="Extremophiles">
        <title>An ICEBs1-like element may be associated with the extreme radiation and desiccation resistance of Bacillus pumilus SAFR-032 spores.</title>
        <authorList>
            <person name="Tirumalai M.R."/>
            <person name="Fox G.E."/>
        </authorList>
    </citation>
    <scope>NUCLEOTIDE SEQUENCE [LARGE SCALE GENOMIC DNA]</scope>
    <source>
        <strain evidence="5 6">SAFR-032</strain>
    </source>
</reference>
<dbReference type="STRING" id="315750.BPUM_1821"/>
<dbReference type="KEGG" id="bpu:BPUM_1821"/>
<dbReference type="Pfam" id="PF13302">
    <property type="entry name" value="Acetyltransf_3"/>
    <property type="match status" value="1"/>
</dbReference>
<dbReference type="PROSITE" id="PS51186">
    <property type="entry name" value="GNAT"/>
    <property type="match status" value="1"/>
</dbReference>
<evidence type="ECO:0000313" key="6">
    <source>
        <dbReference type="Proteomes" id="UP000001355"/>
    </source>
</evidence>
<dbReference type="PANTHER" id="PTHR43792">
    <property type="entry name" value="GNAT FAMILY, PUTATIVE (AFU_ORTHOLOGUE AFUA_3G00765)-RELATED-RELATED"/>
    <property type="match status" value="1"/>
</dbReference>
<evidence type="ECO:0000256" key="1">
    <source>
        <dbReference type="ARBA" id="ARBA00022679"/>
    </source>
</evidence>
<keyword evidence="1" id="KW-0808">Transferase</keyword>
<keyword evidence="2" id="KW-0012">Acyltransferase</keyword>
<dbReference type="PANTHER" id="PTHR43792:SF8">
    <property type="entry name" value="[RIBOSOMAL PROTEIN US5]-ALANINE N-ACETYLTRANSFERASE"/>
    <property type="match status" value="1"/>
</dbReference>
<proteinExistence type="inferred from homology"/>